<dbReference type="InterPro" id="IPR051254">
    <property type="entry name" value="PPP1R15"/>
</dbReference>
<reference evidence="4 5" key="1">
    <citation type="submission" date="2019-04" db="EMBL/GenBank/DDBJ databases">
        <authorList>
            <consortium name="Wellcome Sanger Institute Data Sharing"/>
        </authorList>
    </citation>
    <scope>NUCLEOTIDE SEQUENCE [LARGE SCALE GENOMIC DNA]</scope>
</reference>
<reference evidence="4" key="2">
    <citation type="submission" date="2025-08" db="UniProtKB">
        <authorList>
            <consortium name="Ensembl"/>
        </authorList>
    </citation>
    <scope>IDENTIFICATION</scope>
</reference>
<feature type="domain" description="Protein phosphatase 1 regulatory subunit 15A/B C-terminal" evidence="3">
    <location>
        <begin position="510"/>
        <end position="553"/>
    </location>
</feature>
<evidence type="ECO:0000313" key="4">
    <source>
        <dbReference type="Ensembl" id="ENSSFOP00015023568.2"/>
    </source>
</evidence>
<accession>A0A8C9RUV5</accession>
<reference evidence="4" key="3">
    <citation type="submission" date="2025-09" db="UniProtKB">
        <authorList>
            <consortium name="Ensembl"/>
        </authorList>
    </citation>
    <scope>IDENTIFICATION</scope>
</reference>
<protein>
    <submittedName>
        <fullName evidence="4">Protein phosphatase 1, regulatory subunit 15B</fullName>
    </submittedName>
</protein>
<evidence type="ECO:0000313" key="5">
    <source>
        <dbReference type="Proteomes" id="UP000694397"/>
    </source>
</evidence>
<sequence>MDSVMGPLKEGSEKSSVECSAGPGLLLVPWTRHILAVLWEQVRLLAHVIYYSFLAVFQMFRLEVHLRITDETGRHVQHVSAAGNAAETFILSSLFDGGGGGGGGGGVIATRTTPLASCGVESRAGALFSTLRGDELCCSLVDDFVLRAAECLSEPGGQLCLGECPSWTSGDSGNWDVLLPGDPVEACHGKDASEDAPGSETPVDSFWDDDDDDDGEVPASEDNQALWESFTKSSDPYNPFNFSACISSCSPRGTKKEDSGRGWSLDVESKGAKHHSHNRAAETRCLDIGWDSESDWESSSDWEGSSSSDAEGDTENEKLWELFVRPADPYNPMNFTACASSSGPRRTDPVGGVPLQGQATRDLVDGPANSEADKDDGEGTDGDEHRRSDDDELWNSFSQSSDPYHPLCFRACLRSSPTRRDAVGPGAEARSLQRVVRSKPSLPKRQFKHRCPQRCPDSPQIVPWRKRKTKPGHTPAVNVQKEREPILPKVRFSPVVEVHVMRSWSFALQASRRGPWEEMARDRDRFKRRIAETEQAIGYCLLPSHREKILARLREAEESPHAVVKS</sequence>
<dbReference type="GO" id="GO:0034976">
    <property type="term" value="P:response to endoplasmic reticulum stress"/>
    <property type="evidence" value="ECO:0007669"/>
    <property type="project" value="TreeGrafter"/>
</dbReference>
<feature type="compositionally biased region" description="Acidic residues" evidence="2">
    <location>
        <begin position="206"/>
        <end position="216"/>
    </location>
</feature>
<gene>
    <name evidence="4" type="primary">ppp1r15b</name>
</gene>
<keyword evidence="5" id="KW-1185">Reference proteome</keyword>
<dbReference type="GeneTree" id="ENSGT00940000154404"/>
<dbReference type="OrthoDB" id="5976067at2759"/>
<feature type="compositionally biased region" description="Polar residues" evidence="2">
    <location>
        <begin position="333"/>
        <end position="344"/>
    </location>
</feature>
<dbReference type="GO" id="GO:0005783">
    <property type="term" value="C:endoplasmic reticulum"/>
    <property type="evidence" value="ECO:0007669"/>
    <property type="project" value="TreeGrafter"/>
</dbReference>
<dbReference type="PANTHER" id="PTHR16489">
    <property type="entry name" value="GH11727P"/>
    <property type="match status" value="1"/>
</dbReference>
<dbReference type="Ensembl" id="ENSSFOT00015023825.2">
    <property type="protein sequence ID" value="ENSSFOP00015023568.2"/>
    <property type="gene ID" value="ENSSFOG00015015152.2"/>
</dbReference>
<dbReference type="PANTHER" id="PTHR16489:SF11">
    <property type="entry name" value="PROTEIN PHOSPHATASE 1 REGULATORY SUBUNIT 15B"/>
    <property type="match status" value="1"/>
</dbReference>
<dbReference type="GO" id="GO:0019888">
    <property type="term" value="F:protein phosphatase regulator activity"/>
    <property type="evidence" value="ECO:0007669"/>
    <property type="project" value="TreeGrafter"/>
</dbReference>
<organism evidence="4 5">
    <name type="scientific">Scleropages formosus</name>
    <name type="common">Asian bonytongue</name>
    <name type="synonym">Osteoglossum formosum</name>
    <dbReference type="NCBI Taxonomy" id="113540"/>
    <lineage>
        <taxon>Eukaryota</taxon>
        <taxon>Metazoa</taxon>
        <taxon>Chordata</taxon>
        <taxon>Craniata</taxon>
        <taxon>Vertebrata</taxon>
        <taxon>Euteleostomi</taxon>
        <taxon>Actinopterygii</taxon>
        <taxon>Neopterygii</taxon>
        <taxon>Teleostei</taxon>
        <taxon>Osteoglossocephala</taxon>
        <taxon>Osteoglossomorpha</taxon>
        <taxon>Osteoglossiformes</taxon>
        <taxon>Osteoglossidae</taxon>
        <taxon>Scleropages</taxon>
    </lineage>
</organism>
<feature type="region of interest" description="Disordered" evidence="2">
    <location>
        <begin position="249"/>
        <end position="398"/>
    </location>
</feature>
<dbReference type="GO" id="GO:0051246">
    <property type="term" value="P:regulation of protein metabolic process"/>
    <property type="evidence" value="ECO:0007669"/>
    <property type="project" value="UniProtKB-ARBA"/>
</dbReference>
<feature type="region of interest" description="Disordered" evidence="2">
    <location>
        <begin position="186"/>
        <end position="219"/>
    </location>
</feature>
<feature type="region of interest" description="Disordered" evidence="2">
    <location>
        <begin position="437"/>
        <end position="476"/>
    </location>
</feature>
<dbReference type="Pfam" id="PF10488">
    <property type="entry name" value="PP1c_bdg"/>
    <property type="match status" value="1"/>
</dbReference>
<proteinExistence type="inferred from homology"/>
<dbReference type="InterPro" id="IPR019523">
    <property type="entry name" value="Prot_Pase1_reg-su15A/B_C"/>
</dbReference>
<dbReference type="AlphaFoldDB" id="A0A8C9RUV5"/>
<dbReference type="GO" id="GO:0000164">
    <property type="term" value="C:protein phosphatase type 1 complex"/>
    <property type="evidence" value="ECO:0007669"/>
    <property type="project" value="TreeGrafter"/>
</dbReference>
<evidence type="ECO:0000256" key="2">
    <source>
        <dbReference type="SAM" id="MobiDB-lite"/>
    </source>
</evidence>
<dbReference type="Proteomes" id="UP000694397">
    <property type="component" value="Chromosome 2"/>
</dbReference>
<evidence type="ECO:0000259" key="3">
    <source>
        <dbReference type="Pfam" id="PF10488"/>
    </source>
</evidence>
<name>A0A8C9RUV5_SCLFO</name>
<feature type="compositionally biased region" description="Acidic residues" evidence="2">
    <location>
        <begin position="290"/>
        <end position="300"/>
    </location>
</feature>
<comment type="similarity">
    <text evidence="1">Belongs to the PPP1R15 family.</text>
</comment>
<evidence type="ECO:0000256" key="1">
    <source>
        <dbReference type="ARBA" id="ARBA00010161"/>
    </source>
</evidence>